<dbReference type="RefSeq" id="WP_127075669.1">
    <property type="nucleotide sequence ID" value="NZ_CP032819.1"/>
</dbReference>
<feature type="domain" description="TonB-dependent receptor plug" evidence="6">
    <location>
        <begin position="224"/>
        <end position="348"/>
    </location>
</feature>
<dbReference type="InterPro" id="IPR023997">
    <property type="entry name" value="TonB-dep_OMP_SusC/RagA_CS"/>
</dbReference>
<dbReference type="Pfam" id="PF07660">
    <property type="entry name" value="STN"/>
    <property type="match status" value="1"/>
</dbReference>
<dbReference type="Pfam" id="PF13715">
    <property type="entry name" value="CarbopepD_reg_2"/>
    <property type="match status" value="1"/>
</dbReference>
<dbReference type="Pfam" id="PF07715">
    <property type="entry name" value="Plug"/>
    <property type="match status" value="1"/>
</dbReference>
<accession>A0A3Q9IVK0</accession>
<comment type="subcellular location">
    <subcellularLocation>
        <location evidence="1">Cell outer membrane</location>
    </subcellularLocation>
</comment>
<keyword evidence="3" id="KW-0472">Membrane</keyword>
<dbReference type="InterPro" id="IPR023996">
    <property type="entry name" value="TonB-dep_OMP_SusC/RagA"/>
</dbReference>
<dbReference type="SUPFAM" id="SSF49464">
    <property type="entry name" value="Carboxypeptidase regulatory domain-like"/>
    <property type="match status" value="1"/>
</dbReference>
<feature type="domain" description="Secretin/TonB short N-terminal" evidence="5">
    <location>
        <begin position="70"/>
        <end position="116"/>
    </location>
</feature>
<evidence type="ECO:0000256" key="2">
    <source>
        <dbReference type="ARBA" id="ARBA00022448"/>
    </source>
</evidence>
<dbReference type="SUPFAM" id="SSF56935">
    <property type="entry name" value="Porins"/>
    <property type="match status" value="1"/>
</dbReference>
<gene>
    <name evidence="7" type="ORF">D8S85_20860</name>
</gene>
<evidence type="ECO:0000259" key="5">
    <source>
        <dbReference type="Pfam" id="PF07660"/>
    </source>
</evidence>
<dbReference type="GO" id="GO:0009279">
    <property type="term" value="C:cell outer membrane"/>
    <property type="evidence" value="ECO:0007669"/>
    <property type="project" value="UniProtKB-SubCell"/>
</dbReference>
<evidence type="ECO:0000256" key="4">
    <source>
        <dbReference type="ARBA" id="ARBA00023237"/>
    </source>
</evidence>
<dbReference type="Gene3D" id="2.60.40.1120">
    <property type="entry name" value="Carboxypeptidase-like, regulatory domain"/>
    <property type="match status" value="1"/>
</dbReference>
<evidence type="ECO:0000256" key="3">
    <source>
        <dbReference type="ARBA" id="ARBA00023136"/>
    </source>
</evidence>
<sequence>MKKKFKCKDWPSSLGNFRSMKFFVLFMLLAVFHVNAKVKSQETALSIKKTNAALIDILKSIEVQSEYTCLYSHSDVAKVVNLTVDLEKASVQEVLETCLKGTKLGFKIVDQTIIIRNLTEFEQQKNEVKKRSITGKVTDAQKAPLPGVTILVKGTTIGVVTDVNGNYKITLPDQKDITLVFSFVGMISKEVKVTNQTEINVVLEEDVENLEEVVVNGIFTRKASSFTGSIVSVTKEKLLQVSNQNVFQSLKNLDPSLMIFDNMAYGSDPNKTPQMQLRGTSSFNISESSVDLKGTYGTDPNAPLFILDGFEATVEKIMDLDMNRVESLTILKDASAKAIYGSKAANGVIVIETKKTTDGELRVSYAGSVDLSIPDLSSYHLTNAAQKLEVEKDAGLYDGDKYDPTGLPKKYNRILSAVLAGVDTDWLAKPLRTGVGTKHTLSVELGSNDLRVIADLSYNNVQGVMKGSERVNTAGSLMVSYRHKKFNFRNILTVTSNVSNDSPYGEFSEYARLNPYWSPYDENGLLSQNIALQFIEDKDKDTTTDFVANPLYNASLNTLLRQEYIDVTNNAYIEWLIRPGLKATGRFGISEKRTKADEFYPANHLKFRSYSDEDYFRKGSYQINEGDNKTMTGDLNVNWSQEWGKHFVFTNIGYTLSENTFEEDIYNAEGFPNDKMNNIIFAKQYTKDMKPTGVESTTRDMGFLGVANYAYDNRILVDGSYRMSASSQFGSNNRWGSFWSIGMGWNIHNENWMKDKWKHLNLLKLRGSVGYTGSQSSEAYASIASYLYFMEQTYDQFMGAYLKGMKNDDLKWQEKLDYNIGIDVDIAHNFTLKFDYYISKTTNTLLDFTLPASTGFTSVKENIGDVKNTGFDAYLTYTPWRNTKDRSFFTLTAAVSHNKNKITGISDAMKQYNKKQDEIASDRYENRPVQKYYEGVSMTAIWAVKSLGIDPATGYEIFLNKDGKRTSSWSAADMVICGDELPDFSGNFGFNWTWKGLSLNCVFRYQFGGQMYNQTLVDLVENADLNYNVDKRVYDGRWRNPGDVKPYKALNYAYVQKPGTNEYEQKQIKTQATSRFVQDRNELTLSSVNLGYDMMNHAFITKMGLKVLRFSFYMNDVYTWSSIRLERGTSYPFARSFNFSLSATF</sequence>
<dbReference type="Gene3D" id="2.170.130.10">
    <property type="entry name" value="TonB-dependent receptor, plug domain"/>
    <property type="match status" value="1"/>
</dbReference>
<evidence type="ECO:0000259" key="6">
    <source>
        <dbReference type="Pfam" id="PF07715"/>
    </source>
</evidence>
<keyword evidence="4" id="KW-0998">Cell outer membrane</keyword>
<reference evidence="7 8" key="1">
    <citation type="submission" date="2018-10" db="EMBL/GenBank/DDBJ databases">
        <title>Butyricimonas faecalis sp. nov., isolated from human faeces and emended description of the genus Butyricimonas.</title>
        <authorList>
            <person name="Le Roy T."/>
            <person name="Van der Smissen P."/>
            <person name="Paquot A."/>
            <person name="Delzenne N."/>
            <person name="Muccioli G."/>
            <person name="Collet J.-F."/>
            <person name="Cani P.D."/>
        </authorList>
    </citation>
    <scope>NUCLEOTIDE SEQUENCE [LARGE SCALE GENOMIC DNA]</scope>
    <source>
        <strain evidence="7 8">H184</strain>
    </source>
</reference>
<dbReference type="Gene3D" id="2.40.170.20">
    <property type="entry name" value="TonB-dependent receptor, beta-barrel domain"/>
    <property type="match status" value="1"/>
</dbReference>
<dbReference type="InterPro" id="IPR037066">
    <property type="entry name" value="Plug_dom_sf"/>
</dbReference>
<dbReference type="InterPro" id="IPR036942">
    <property type="entry name" value="Beta-barrel_TonB_sf"/>
</dbReference>
<evidence type="ECO:0000313" key="8">
    <source>
        <dbReference type="Proteomes" id="UP000270673"/>
    </source>
</evidence>
<name>A0A3Q9IVK0_9BACT</name>
<keyword evidence="2" id="KW-0813">Transport</keyword>
<dbReference type="InterPro" id="IPR012910">
    <property type="entry name" value="Plug_dom"/>
</dbReference>
<organism evidence="7 8">
    <name type="scientific">Butyricimonas faecalis</name>
    <dbReference type="NCBI Taxonomy" id="2093856"/>
    <lineage>
        <taxon>Bacteria</taxon>
        <taxon>Pseudomonadati</taxon>
        <taxon>Bacteroidota</taxon>
        <taxon>Bacteroidia</taxon>
        <taxon>Bacteroidales</taxon>
        <taxon>Odoribacteraceae</taxon>
        <taxon>Butyricimonas</taxon>
    </lineage>
</organism>
<evidence type="ECO:0000256" key="1">
    <source>
        <dbReference type="ARBA" id="ARBA00004442"/>
    </source>
</evidence>
<dbReference type="AlphaFoldDB" id="A0A3Q9IVK0"/>
<dbReference type="InterPro" id="IPR008969">
    <property type="entry name" value="CarboxyPept-like_regulatory"/>
</dbReference>
<proteinExistence type="predicted"/>
<dbReference type="NCBIfam" id="TIGR04057">
    <property type="entry name" value="SusC_RagA_signa"/>
    <property type="match status" value="1"/>
</dbReference>
<dbReference type="InterPro" id="IPR011662">
    <property type="entry name" value="Secretin/TonB_short_N"/>
</dbReference>
<keyword evidence="8" id="KW-1185">Reference proteome</keyword>
<dbReference type="Proteomes" id="UP000270673">
    <property type="component" value="Chromosome"/>
</dbReference>
<protein>
    <submittedName>
        <fullName evidence="7">SusC/RagA family TonB-linked outer membrane protein</fullName>
    </submittedName>
</protein>
<evidence type="ECO:0000313" key="7">
    <source>
        <dbReference type="EMBL" id="AZS31753.1"/>
    </source>
</evidence>
<dbReference type="EMBL" id="CP032819">
    <property type="protein sequence ID" value="AZS31753.1"/>
    <property type="molecule type" value="Genomic_DNA"/>
</dbReference>
<dbReference type="KEGG" id="buy:D8S85_20860"/>
<dbReference type="OrthoDB" id="668629at2"/>
<dbReference type="NCBIfam" id="TIGR04056">
    <property type="entry name" value="OMP_RagA_SusC"/>
    <property type="match status" value="1"/>
</dbReference>